<dbReference type="RefSeq" id="WP_187975005.1">
    <property type="nucleotide sequence ID" value="NZ_CP046884.1"/>
</dbReference>
<dbReference type="AlphaFoldDB" id="A0A7H0SLX6"/>
<reference evidence="1 2" key="1">
    <citation type="submission" date="2019-12" db="EMBL/GenBank/DDBJ databases">
        <title>Corynebacterium sp. nov., isolated from feces of the Anser Albifrons in China.</title>
        <authorList>
            <person name="Liu Q."/>
        </authorList>
    </citation>
    <scope>NUCLEOTIDE SEQUENCE [LARGE SCALE GENOMIC DNA]</scope>
    <source>
        <strain evidence="1 2">4H37-19</strain>
    </source>
</reference>
<dbReference type="KEGG" id="cpoy:GP475_02045"/>
<accession>A0A7H0SLX6</accession>
<dbReference type="EMBL" id="CP046884">
    <property type="protein sequence ID" value="QNQ89551.1"/>
    <property type="molecule type" value="Genomic_DNA"/>
</dbReference>
<evidence type="ECO:0000313" key="2">
    <source>
        <dbReference type="Proteomes" id="UP000516320"/>
    </source>
</evidence>
<evidence type="ECO:0000313" key="1">
    <source>
        <dbReference type="EMBL" id="QNQ89551.1"/>
    </source>
</evidence>
<name>A0A7H0SLX6_9CORY</name>
<keyword evidence="2" id="KW-1185">Reference proteome</keyword>
<protein>
    <submittedName>
        <fullName evidence="1">DUF3592 domain-containing protein</fullName>
    </submittedName>
</protein>
<organism evidence="1 2">
    <name type="scientific">Corynebacterium poyangense</name>
    <dbReference type="NCBI Taxonomy" id="2684405"/>
    <lineage>
        <taxon>Bacteria</taxon>
        <taxon>Bacillati</taxon>
        <taxon>Actinomycetota</taxon>
        <taxon>Actinomycetes</taxon>
        <taxon>Mycobacteriales</taxon>
        <taxon>Corynebacteriaceae</taxon>
        <taxon>Corynebacterium</taxon>
    </lineage>
</organism>
<proteinExistence type="predicted"/>
<sequence length="156" mass="17398">MPKVVHIPRARVRRRLHQVILVLFCAGILGCTALVGAAWLNDRRINQDRGRALAEVTAVSLTRTTVEFQDEQGVFYSPPTGLLYPTDLGVGQRVWVNYQRSHPELVKVEGRQWTLSIIPATSSALVITAIAALLWWVSDRLTRPPEETAVNSSDQT</sequence>
<gene>
    <name evidence="1" type="ORF">GP475_02045</name>
</gene>
<dbReference type="PROSITE" id="PS51257">
    <property type="entry name" value="PROKAR_LIPOPROTEIN"/>
    <property type="match status" value="1"/>
</dbReference>
<dbReference type="Proteomes" id="UP000516320">
    <property type="component" value="Chromosome"/>
</dbReference>